<dbReference type="RefSeq" id="WP_278030740.1">
    <property type="nucleotide sequence ID" value="NZ_JARRYG010000008.1"/>
</dbReference>
<organism evidence="2 3">
    <name type="scientific">Providencia huashanensis</name>
    <dbReference type="NCBI Taxonomy" id="3037798"/>
    <lineage>
        <taxon>Bacteria</taxon>
        <taxon>Pseudomonadati</taxon>
        <taxon>Pseudomonadota</taxon>
        <taxon>Gammaproteobacteria</taxon>
        <taxon>Enterobacterales</taxon>
        <taxon>Morganellaceae</taxon>
        <taxon>Providencia</taxon>
    </lineage>
</organism>
<proteinExistence type="predicted"/>
<evidence type="ECO:0000256" key="1">
    <source>
        <dbReference type="SAM" id="Coils"/>
    </source>
</evidence>
<dbReference type="EMBL" id="JARRYG010000008">
    <property type="protein sequence ID" value="MDG4696416.1"/>
    <property type="molecule type" value="Genomic_DNA"/>
</dbReference>
<protein>
    <submittedName>
        <fullName evidence="2">Uncharacterized protein</fullName>
    </submittedName>
</protein>
<comment type="caution">
    <text evidence="2">The sequence shown here is derived from an EMBL/GenBank/DDBJ whole genome shotgun (WGS) entry which is preliminary data.</text>
</comment>
<dbReference type="AlphaFoldDB" id="A0AA42FH29"/>
<feature type="coiled-coil region" evidence="1">
    <location>
        <begin position="19"/>
        <end position="53"/>
    </location>
</feature>
<name>A0AA42FH29_9GAMM</name>
<dbReference type="Proteomes" id="UP001156701">
    <property type="component" value="Unassembled WGS sequence"/>
</dbReference>
<evidence type="ECO:0000313" key="2">
    <source>
        <dbReference type="EMBL" id="MDG4696416.1"/>
    </source>
</evidence>
<keyword evidence="1" id="KW-0175">Coiled coil</keyword>
<evidence type="ECO:0000313" key="3">
    <source>
        <dbReference type="Proteomes" id="UP001156701"/>
    </source>
</evidence>
<sequence length="60" mass="7004">MTIEERLEKLESAVKLLSMKQINKELEDNELEIKKLEKQISNLKNINDNHLATIHKGAYL</sequence>
<accession>A0AA42FH29</accession>
<reference evidence="2" key="1">
    <citation type="submission" date="2023-03" db="EMBL/GenBank/DDBJ databases">
        <title>a new species belonging to Providencia genus.</title>
        <authorList>
            <person name="Yang W."/>
            <person name="Hu F."/>
            <person name="Shen S."/>
            <person name="Ding L."/>
            <person name="Yin D."/>
        </authorList>
    </citation>
    <scope>NUCLEOTIDE SEQUENCE</scope>
    <source>
        <strain evidence="2">CRE-3FA-0001</strain>
    </source>
</reference>
<gene>
    <name evidence="2" type="ORF">P7V44_09210</name>
</gene>